<organism evidence="10 11">
    <name type="scientific">Caenorhabditis briggsae</name>
    <dbReference type="NCBI Taxonomy" id="6238"/>
    <lineage>
        <taxon>Eukaryota</taxon>
        <taxon>Metazoa</taxon>
        <taxon>Ecdysozoa</taxon>
        <taxon>Nematoda</taxon>
        <taxon>Chromadorea</taxon>
        <taxon>Rhabditida</taxon>
        <taxon>Rhabditina</taxon>
        <taxon>Rhabditomorpha</taxon>
        <taxon>Rhabditoidea</taxon>
        <taxon>Rhabditidae</taxon>
        <taxon>Peloderinae</taxon>
        <taxon>Caenorhabditis</taxon>
    </lineage>
</organism>
<feature type="region of interest" description="Disordered" evidence="8">
    <location>
        <begin position="1"/>
        <end position="162"/>
    </location>
</feature>
<evidence type="ECO:0000256" key="4">
    <source>
        <dbReference type="ARBA" id="ARBA00022670"/>
    </source>
</evidence>
<feature type="compositionally biased region" description="Low complexity" evidence="8">
    <location>
        <begin position="16"/>
        <end position="28"/>
    </location>
</feature>
<keyword evidence="4" id="KW-0645">Protease</keyword>
<evidence type="ECO:0000256" key="1">
    <source>
        <dbReference type="ARBA" id="ARBA00000707"/>
    </source>
</evidence>
<dbReference type="Pfam" id="PF02338">
    <property type="entry name" value="OTU"/>
    <property type="match status" value="1"/>
</dbReference>
<feature type="region of interest" description="Disordered" evidence="8">
    <location>
        <begin position="286"/>
        <end position="310"/>
    </location>
</feature>
<comment type="similarity">
    <text evidence="2">Belongs to the peptidase C85 family.</text>
</comment>
<feature type="compositionally biased region" description="Gly residues" evidence="8">
    <location>
        <begin position="416"/>
        <end position="430"/>
    </location>
</feature>
<feature type="compositionally biased region" description="Low complexity" evidence="8">
    <location>
        <begin position="86"/>
        <end position="96"/>
    </location>
</feature>
<protein>
    <recommendedName>
        <fullName evidence="3">ubiquitinyl hydrolase 1</fullName>
        <ecNumber evidence="3">3.4.19.12</ecNumber>
    </recommendedName>
    <alternativeName>
        <fullName evidence="7">Deubiquitinating enzyme A</fullName>
    </alternativeName>
</protein>
<dbReference type="GO" id="GO:0004843">
    <property type="term" value="F:cysteine-type deubiquitinase activity"/>
    <property type="evidence" value="ECO:0007669"/>
    <property type="project" value="UniProtKB-EC"/>
</dbReference>
<dbReference type="PROSITE" id="PS50802">
    <property type="entry name" value="OTU"/>
    <property type="match status" value="1"/>
</dbReference>
<name>A0AAE9AJ90_CAEBR</name>
<evidence type="ECO:0000256" key="3">
    <source>
        <dbReference type="ARBA" id="ARBA00012759"/>
    </source>
</evidence>
<dbReference type="FunFam" id="3.90.70.80:FF:000018">
    <property type="entry name" value="OTU domain-containing protein 5-B"/>
    <property type="match status" value="1"/>
</dbReference>
<comment type="catalytic activity">
    <reaction evidence="1">
        <text>Thiol-dependent hydrolysis of ester, thioester, amide, peptide and isopeptide bonds formed by the C-terminal Gly of ubiquitin (a 76-residue protein attached to proteins as an intracellular targeting signal).</text>
        <dbReference type="EC" id="3.4.19.12"/>
    </reaction>
</comment>
<feature type="compositionally biased region" description="Basic residues" evidence="8">
    <location>
        <begin position="1"/>
        <end position="10"/>
    </location>
</feature>
<proteinExistence type="inferred from homology"/>
<dbReference type="PANTHER" id="PTHR12419:SF4">
    <property type="entry name" value="OTU DOMAIN-CONTAINING PROTEIN 5"/>
    <property type="match status" value="1"/>
</dbReference>
<feature type="compositionally biased region" description="Polar residues" evidence="8">
    <location>
        <begin position="41"/>
        <end position="60"/>
    </location>
</feature>
<feature type="region of interest" description="Disordered" evidence="8">
    <location>
        <begin position="401"/>
        <end position="430"/>
    </location>
</feature>
<sequence>MTILPVKKKREKDAAQKSSSASGSSGDQNRGHHHHHHHQSIVGSSSGAKRNHQRIPQQQDDGPYSKRFSGAIPQSSGISPRPAHQSTSSATSSTYSNPHAPPPPPPPPSTVPPTAAAPSATVTQNNSENVDLAAKCRRNGSSNGNGDYNSDDEYREEHQRDDALEADFADRLARRGLIIKEMEGDGACMFRAIAEQIYGDQEMHGQIRQLCMDYMLRNRDHFREFITENYENYIERKRADHVHGNHVELQAISEMFARPVEVYQYSDEPINVLMPRPDAEVIPPVGGPNEVGGANAEGGGASAAPPQQNPPLRLSYHRAVHYNAILDPKVPTIGVGLGLPGMVPGAADKDLMTKAMAKSELEHIEETMLQDKMDLTDYQRTQADLEDQIARESLLTYLKDLESKSGPSTSQQSTSSGGGGEVGGASTGGGSLYEEMLAAQSLEWDTYAYSDDVPIAEALLVSQQDFLAKNSQQPGPSGSK</sequence>
<feature type="compositionally biased region" description="Low complexity" evidence="8">
    <location>
        <begin position="139"/>
        <end position="148"/>
    </location>
</feature>
<dbReference type="PANTHER" id="PTHR12419">
    <property type="entry name" value="OTU DOMAIN CONTAINING PROTEIN"/>
    <property type="match status" value="1"/>
</dbReference>
<reference evidence="10 11" key="1">
    <citation type="submission" date="2022-05" db="EMBL/GenBank/DDBJ databases">
        <title>Chromosome-level reference genomes for two strains of Caenorhabditis briggsae: an improved platform for comparative genomics.</title>
        <authorList>
            <person name="Stevens L."/>
            <person name="Andersen E.C."/>
        </authorList>
    </citation>
    <scope>NUCLEOTIDE SEQUENCE [LARGE SCALE GENOMIC DNA]</scope>
    <source>
        <strain evidence="10">QX1410_ONT</strain>
        <tissue evidence="10">Whole-organism</tissue>
    </source>
</reference>
<evidence type="ECO:0000256" key="8">
    <source>
        <dbReference type="SAM" id="MobiDB-lite"/>
    </source>
</evidence>
<dbReference type="InterPro" id="IPR050704">
    <property type="entry name" value="Peptidase_C85-like"/>
</dbReference>
<dbReference type="InterPro" id="IPR038765">
    <property type="entry name" value="Papain-like_cys_pep_sf"/>
</dbReference>
<feature type="compositionally biased region" description="Pro residues" evidence="8">
    <location>
        <begin position="99"/>
        <end position="111"/>
    </location>
</feature>
<dbReference type="AlphaFoldDB" id="A0AAE9AJ90"/>
<evidence type="ECO:0000256" key="7">
    <source>
        <dbReference type="ARBA" id="ARBA00033460"/>
    </source>
</evidence>
<dbReference type="EMBL" id="CP090894">
    <property type="protein sequence ID" value="ULT97632.1"/>
    <property type="molecule type" value="Genomic_DNA"/>
</dbReference>
<evidence type="ECO:0000313" key="11">
    <source>
        <dbReference type="Proteomes" id="UP000827892"/>
    </source>
</evidence>
<keyword evidence="6" id="KW-0378">Hydrolase</keyword>
<evidence type="ECO:0000256" key="6">
    <source>
        <dbReference type="ARBA" id="ARBA00022801"/>
    </source>
</evidence>
<dbReference type="InterPro" id="IPR003323">
    <property type="entry name" value="OTU_dom"/>
</dbReference>
<feature type="compositionally biased region" description="Low complexity" evidence="8">
    <location>
        <begin position="112"/>
        <end position="123"/>
    </location>
</feature>
<dbReference type="SUPFAM" id="SSF54001">
    <property type="entry name" value="Cysteine proteinases"/>
    <property type="match status" value="1"/>
</dbReference>
<dbReference type="CDD" id="cd22752">
    <property type="entry name" value="OTU_OTUD5-like"/>
    <property type="match status" value="1"/>
</dbReference>
<evidence type="ECO:0000259" key="9">
    <source>
        <dbReference type="PROSITE" id="PS50802"/>
    </source>
</evidence>
<dbReference type="Proteomes" id="UP000827892">
    <property type="component" value="Chromosome IV"/>
</dbReference>
<feature type="compositionally biased region" description="Low complexity" evidence="8">
    <location>
        <begin position="404"/>
        <end position="415"/>
    </location>
</feature>
<keyword evidence="5" id="KW-0833">Ubl conjugation pathway</keyword>
<feature type="domain" description="OTU" evidence="9">
    <location>
        <begin position="177"/>
        <end position="328"/>
    </location>
</feature>
<accession>A0AAE9AJ90</accession>
<dbReference type="Gene3D" id="3.90.70.80">
    <property type="match status" value="1"/>
</dbReference>
<evidence type="ECO:0000256" key="2">
    <source>
        <dbReference type="ARBA" id="ARBA00010407"/>
    </source>
</evidence>
<dbReference type="EC" id="3.4.19.12" evidence="3"/>
<gene>
    <name evidence="10" type="ORF">L3Y34_005454</name>
</gene>
<dbReference type="GO" id="GO:0006508">
    <property type="term" value="P:proteolysis"/>
    <property type="evidence" value="ECO:0007669"/>
    <property type="project" value="UniProtKB-KW"/>
</dbReference>
<evidence type="ECO:0000313" key="10">
    <source>
        <dbReference type="EMBL" id="ULT97632.1"/>
    </source>
</evidence>
<evidence type="ECO:0000256" key="5">
    <source>
        <dbReference type="ARBA" id="ARBA00022786"/>
    </source>
</evidence>